<gene>
    <name evidence="1" type="ORF">CHRIB12_LOCUS23625</name>
</gene>
<dbReference type="AlphaFoldDB" id="A0A916EKU1"/>
<evidence type="ECO:0000313" key="1">
    <source>
        <dbReference type="EMBL" id="CAB5394998.1"/>
    </source>
</evidence>
<protein>
    <submittedName>
        <fullName evidence="1">Uncharacterized protein</fullName>
    </submittedName>
</protein>
<name>A0A916EKU1_9GLOM</name>
<organism evidence="1 2">
    <name type="scientific">Rhizophagus irregularis</name>
    <dbReference type="NCBI Taxonomy" id="588596"/>
    <lineage>
        <taxon>Eukaryota</taxon>
        <taxon>Fungi</taxon>
        <taxon>Fungi incertae sedis</taxon>
        <taxon>Mucoromycota</taxon>
        <taxon>Glomeromycotina</taxon>
        <taxon>Glomeromycetes</taxon>
        <taxon>Glomerales</taxon>
        <taxon>Glomeraceae</taxon>
        <taxon>Rhizophagus</taxon>
    </lineage>
</organism>
<dbReference type="OrthoDB" id="2304782at2759"/>
<sequence>MKISGLTRVIRIKYTRVRLKSDHFYFCRVESDIFSKPDQIRPGRTTREDTVKGWICIDDDSKPGPPQFDEDIIQGPVSKNHGSIYNCSKPIQSQDLQVVVITTNGVNAITERLYAIIYLY</sequence>
<comment type="caution">
    <text evidence="1">The sequence shown here is derived from an EMBL/GenBank/DDBJ whole genome shotgun (WGS) entry which is preliminary data.</text>
</comment>
<dbReference type="Proteomes" id="UP000684084">
    <property type="component" value="Unassembled WGS sequence"/>
</dbReference>
<accession>A0A916EKU1</accession>
<proteinExistence type="predicted"/>
<dbReference type="VEuPathDB" id="FungiDB:RhiirFUN_025313"/>
<dbReference type="EMBL" id="CAGKOT010000094">
    <property type="protein sequence ID" value="CAB5394998.1"/>
    <property type="molecule type" value="Genomic_DNA"/>
</dbReference>
<reference evidence="1" key="1">
    <citation type="submission" date="2020-05" db="EMBL/GenBank/DDBJ databases">
        <authorList>
            <person name="Rincon C."/>
            <person name="Sanders R I."/>
            <person name="Robbins C."/>
            <person name="Chaturvedi A."/>
        </authorList>
    </citation>
    <scope>NUCLEOTIDE SEQUENCE</scope>
    <source>
        <strain evidence="1">CHB12</strain>
    </source>
</reference>
<evidence type="ECO:0000313" key="2">
    <source>
        <dbReference type="Proteomes" id="UP000684084"/>
    </source>
</evidence>